<dbReference type="AlphaFoldDB" id="A0A364K1Q3"/>
<evidence type="ECO:0000256" key="1">
    <source>
        <dbReference type="ARBA" id="ARBA00022679"/>
    </source>
</evidence>
<evidence type="ECO:0000313" key="5">
    <source>
        <dbReference type="Proteomes" id="UP000251213"/>
    </source>
</evidence>
<dbReference type="PANTHER" id="PTHR43877:SF1">
    <property type="entry name" value="ACETYLTRANSFERASE"/>
    <property type="match status" value="1"/>
</dbReference>
<name>A0A364K1Q3_9BACL</name>
<keyword evidence="2" id="KW-0012">Acyltransferase</keyword>
<evidence type="ECO:0000313" key="4">
    <source>
        <dbReference type="EMBL" id="RAL21947.1"/>
    </source>
</evidence>
<dbReference type="PANTHER" id="PTHR43877">
    <property type="entry name" value="AMINOALKYLPHOSPHONATE N-ACETYLTRANSFERASE-RELATED-RELATED"/>
    <property type="match status" value="1"/>
</dbReference>
<dbReference type="InterPro" id="IPR050832">
    <property type="entry name" value="Bact_Acetyltransf"/>
</dbReference>
<sequence length="321" mass="37756">MLQEVIMKKFIIRPYQNKDIKSILSIYNQSRGTPMSLEQFKALDLNAKHFGYFRRYVLEENNSILAYGHLMKRPGSREGYLITTIQVDQSHRNKGYGKAIWDRLWSLIQREKPNGLETFILDTEPISKEWAERIGFKMQAHEVESILRLKDYRPRYSLSKVPIMLDGLQYGNLANEESLDKWERACRLYLQLCQENPQFIRIDHLAIDVAKYILSPNRGVSEDSIWIAKDQEKWIGMTVLRRVHKKEMRNAFTAVCTEYQGKGIGSILKYIASDFAYERKIAYLRTFNLSANEAMLAINQRMGYKKQSGQWLMEWNLAELY</sequence>
<accession>A0A364K1Q3</accession>
<feature type="domain" description="N-acetyltransferase" evidence="3">
    <location>
        <begin position="10"/>
        <end position="163"/>
    </location>
</feature>
<evidence type="ECO:0000259" key="3">
    <source>
        <dbReference type="PROSITE" id="PS51186"/>
    </source>
</evidence>
<dbReference type="SUPFAM" id="SSF55729">
    <property type="entry name" value="Acyl-CoA N-acyltransferases (Nat)"/>
    <property type="match status" value="2"/>
</dbReference>
<evidence type="ECO:0000256" key="2">
    <source>
        <dbReference type="ARBA" id="ARBA00023315"/>
    </source>
</evidence>
<dbReference type="InterPro" id="IPR000182">
    <property type="entry name" value="GNAT_dom"/>
</dbReference>
<reference evidence="4 5" key="1">
    <citation type="submission" date="2018-06" db="EMBL/GenBank/DDBJ databases">
        <title>Thermoflavimicrobium daqus sp. nov., a thermophilic microbe isolated from Moutai-flavour Daqu.</title>
        <authorList>
            <person name="Wang X."/>
            <person name="Zhou H."/>
        </authorList>
    </citation>
    <scope>NUCLEOTIDE SEQUENCE [LARGE SCALE GENOMIC DNA]</scope>
    <source>
        <strain evidence="4 5">FBKL4.011</strain>
    </source>
</reference>
<dbReference type="PROSITE" id="PS51186">
    <property type="entry name" value="GNAT"/>
    <property type="match status" value="2"/>
</dbReference>
<dbReference type="EMBL" id="QJKK01000011">
    <property type="protein sequence ID" value="RAL21947.1"/>
    <property type="molecule type" value="Genomic_DNA"/>
</dbReference>
<dbReference type="GO" id="GO:0016747">
    <property type="term" value="F:acyltransferase activity, transferring groups other than amino-acyl groups"/>
    <property type="evidence" value="ECO:0007669"/>
    <property type="project" value="InterPro"/>
</dbReference>
<keyword evidence="1" id="KW-0808">Transferase</keyword>
<gene>
    <name evidence="4" type="ORF">DL897_15265</name>
</gene>
<dbReference type="CDD" id="cd04301">
    <property type="entry name" value="NAT_SF"/>
    <property type="match status" value="2"/>
</dbReference>
<keyword evidence="5" id="KW-1185">Reference proteome</keyword>
<feature type="domain" description="N-acetyltransferase" evidence="3">
    <location>
        <begin position="174"/>
        <end position="321"/>
    </location>
</feature>
<dbReference type="Proteomes" id="UP000251213">
    <property type="component" value="Unassembled WGS sequence"/>
</dbReference>
<reference evidence="4 5" key="2">
    <citation type="submission" date="2018-06" db="EMBL/GenBank/DDBJ databases">
        <authorList>
            <person name="Zhirakovskaya E."/>
        </authorList>
    </citation>
    <scope>NUCLEOTIDE SEQUENCE [LARGE SCALE GENOMIC DNA]</scope>
    <source>
        <strain evidence="4 5">FBKL4.011</strain>
    </source>
</reference>
<dbReference type="InterPro" id="IPR016181">
    <property type="entry name" value="Acyl_CoA_acyltransferase"/>
</dbReference>
<proteinExistence type="predicted"/>
<dbReference type="Pfam" id="PF00583">
    <property type="entry name" value="Acetyltransf_1"/>
    <property type="match status" value="2"/>
</dbReference>
<comment type="caution">
    <text evidence="4">The sequence shown here is derived from an EMBL/GenBank/DDBJ whole genome shotgun (WGS) entry which is preliminary data.</text>
</comment>
<organism evidence="4 5">
    <name type="scientific">Thermoflavimicrobium daqui</name>
    <dbReference type="NCBI Taxonomy" id="2137476"/>
    <lineage>
        <taxon>Bacteria</taxon>
        <taxon>Bacillati</taxon>
        <taxon>Bacillota</taxon>
        <taxon>Bacilli</taxon>
        <taxon>Bacillales</taxon>
        <taxon>Thermoactinomycetaceae</taxon>
        <taxon>Thermoflavimicrobium</taxon>
    </lineage>
</organism>
<dbReference type="Gene3D" id="3.40.630.30">
    <property type="match status" value="2"/>
</dbReference>
<protein>
    <recommendedName>
        <fullName evidence="3">N-acetyltransferase domain-containing protein</fullName>
    </recommendedName>
</protein>
<dbReference type="OrthoDB" id="4140682at2"/>